<evidence type="ECO:0000256" key="1">
    <source>
        <dbReference type="SAM" id="SignalP"/>
    </source>
</evidence>
<dbReference type="EMBL" id="GGFK01013789">
    <property type="protein sequence ID" value="MBW47110.1"/>
    <property type="molecule type" value="Transcribed_RNA"/>
</dbReference>
<organism evidence="2">
    <name type="scientific">Anopheles triannulatus</name>
    <dbReference type="NCBI Taxonomy" id="58253"/>
    <lineage>
        <taxon>Eukaryota</taxon>
        <taxon>Metazoa</taxon>
        <taxon>Ecdysozoa</taxon>
        <taxon>Arthropoda</taxon>
        <taxon>Hexapoda</taxon>
        <taxon>Insecta</taxon>
        <taxon>Pterygota</taxon>
        <taxon>Neoptera</taxon>
        <taxon>Endopterygota</taxon>
        <taxon>Diptera</taxon>
        <taxon>Nematocera</taxon>
        <taxon>Culicoidea</taxon>
        <taxon>Culicidae</taxon>
        <taxon>Anophelinae</taxon>
        <taxon>Anopheles</taxon>
    </lineage>
</organism>
<keyword evidence="1" id="KW-0732">Signal</keyword>
<feature type="chain" id="PRO_5014979789" evidence="1">
    <location>
        <begin position="18"/>
        <end position="116"/>
    </location>
</feature>
<sequence length="116" mass="13502">MLRFFLFFFCFFGRWKAKRKQCLMLSSLIARQLSNGFPGFLVSLKVSAVRRRKFCKKRHDPALPDFNLIHPSSANVTPSCLFCVEFGFAYSEALPFYHFLLLPLVCIQVKRLDISD</sequence>
<reference evidence="2" key="1">
    <citation type="submission" date="2018-01" db="EMBL/GenBank/DDBJ databases">
        <title>An insight into the sialome of Amazonian anophelines.</title>
        <authorList>
            <person name="Ribeiro J.M."/>
            <person name="Scarpassa V."/>
            <person name="Calvo E."/>
        </authorList>
    </citation>
    <scope>NUCLEOTIDE SEQUENCE</scope>
    <source>
        <tissue evidence="2">Salivary glands</tissue>
    </source>
</reference>
<proteinExistence type="predicted"/>
<name>A0A2M4B271_9DIPT</name>
<protein>
    <submittedName>
        <fullName evidence="2">Putative secreted protein</fullName>
    </submittedName>
</protein>
<evidence type="ECO:0000313" key="2">
    <source>
        <dbReference type="EMBL" id="MBW47110.1"/>
    </source>
</evidence>
<accession>A0A2M4B271</accession>
<feature type="signal peptide" evidence="1">
    <location>
        <begin position="1"/>
        <end position="17"/>
    </location>
</feature>
<dbReference type="AlphaFoldDB" id="A0A2M4B271"/>